<sequence length="179" mass="19333">MDFFGLSIESIYLITLIVVGSITVLFILFGNGLIDVSDAGGVLNPTIILSFITIFSASGYLFEMFTPISSMLILLFSLLIALILVTILNVFILIPLSKAEESLVYSSNSLKGRVGKVITPIPLDGFGEVVLTDKSGTIAKSAVSFNQEEISEGVNVLVIDVQKGVLHVTPYEQSTHYKL</sequence>
<accession>A0ABT9Z6Y6</accession>
<proteinExistence type="predicted"/>
<dbReference type="InterPro" id="IPR058653">
    <property type="entry name" value="NfeD2_TM"/>
</dbReference>
<evidence type="ECO:0000259" key="2">
    <source>
        <dbReference type="Pfam" id="PF25842"/>
    </source>
</evidence>
<keyword evidence="1" id="KW-0472">Membrane</keyword>
<dbReference type="RefSeq" id="WP_174880147.1">
    <property type="nucleotide sequence ID" value="NZ_CADEPK010000106.1"/>
</dbReference>
<keyword evidence="3" id="KW-0645">Protease</keyword>
<comment type="caution">
    <text evidence="3">The sequence shown here is derived from an EMBL/GenBank/DDBJ whole genome shotgun (WGS) entry which is preliminary data.</text>
</comment>
<evidence type="ECO:0000256" key="1">
    <source>
        <dbReference type="SAM" id="Phobius"/>
    </source>
</evidence>
<feature type="transmembrane region" description="Helical" evidence="1">
    <location>
        <begin position="42"/>
        <end position="62"/>
    </location>
</feature>
<reference evidence="3 4" key="1">
    <citation type="submission" date="2023-07" db="EMBL/GenBank/DDBJ databases">
        <title>Genomic Encyclopedia of Type Strains, Phase IV (KMG-IV): sequencing the most valuable type-strain genomes for metagenomic binning, comparative biology and taxonomic classification.</title>
        <authorList>
            <person name="Goeker M."/>
        </authorList>
    </citation>
    <scope>NUCLEOTIDE SEQUENCE [LARGE SCALE GENOMIC DNA]</scope>
    <source>
        <strain evidence="3 4">DSM 17723</strain>
    </source>
</reference>
<dbReference type="GO" id="GO:0006508">
    <property type="term" value="P:proteolysis"/>
    <property type="evidence" value="ECO:0007669"/>
    <property type="project" value="UniProtKB-KW"/>
</dbReference>
<dbReference type="InterPro" id="IPR012340">
    <property type="entry name" value="NA-bd_OB-fold"/>
</dbReference>
<keyword evidence="4" id="KW-1185">Reference proteome</keyword>
<dbReference type="EMBL" id="JAUSTZ010000013">
    <property type="protein sequence ID" value="MDQ0228026.1"/>
    <property type="molecule type" value="Genomic_DNA"/>
</dbReference>
<evidence type="ECO:0000313" key="3">
    <source>
        <dbReference type="EMBL" id="MDQ0228026.1"/>
    </source>
</evidence>
<evidence type="ECO:0000313" key="4">
    <source>
        <dbReference type="Proteomes" id="UP001232245"/>
    </source>
</evidence>
<keyword evidence="1" id="KW-1133">Transmembrane helix</keyword>
<organism evidence="3 4">
    <name type="scientific">Metabacillus niabensis</name>
    <dbReference type="NCBI Taxonomy" id="324854"/>
    <lineage>
        <taxon>Bacteria</taxon>
        <taxon>Bacillati</taxon>
        <taxon>Bacillota</taxon>
        <taxon>Bacilli</taxon>
        <taxon>Bacillales</taxon>
        <taxon>Bacillaceae</taxon>
        <taxon>Metabacillus</taxon>
    </lineage>
</organism>
<dbReference type="Gene3D" id="2.40.50.140">
    <property type="entry name" value="Nucleic acid-binding proteins"/>
    <property type="match status" value="1"/>
</dbReference>
<dbReference type="Pfam" id="PF25842">
    <property type="entry name" value="NfeD_TM"/>
    <property type="match status" value="1"/>
</dbReference>
<keyword evidence="3" id="KW-0378">Hydrolase</keyword>
<dbReference type="Proteomes" id="UP001232245">
    <property type="component" value="Unassembled WGS sequence"/>
</dbReference>
<name>A0ABT9Z6Y6_9BACI</name>
<gene>
    <name evidence="3" type="ORF">J2S02_004390</name>
</gene>
<feature type="transmembrane region" description="Helical" evidence="1">
    <location>
        <begin position="68"/>
        <end position="94"/>
    </location>
</feature>
<dbReference type="GO" id="GO:0008233">
    <property type="term" value="F:peptidase activity"/>
    <property type="evidence" value="ECO:0007669"/>
    <property type="project" value="UniProtKB-KW"/>
</dbReference>
<feature type="domain" description="Membrane protein NfeD2 N-terminal transmembrane" evidence="2">
    <location>
        <begin position="7"/>
        <end position="101"/>
    </location>
</feature>
<keyword evidence="1" id="KW-0812">Transmembrane</keyword>
<feature type="transmembrane region" description="Helical" evidence="1">
    <location>
        <begin position="12"/>
        <end position="30"/>
    </location>
</feature>
<protein>
    <submittedName>
        <fullName evidence="3">Membrane-bound ClpP family serine protease</fullName>
    </submittedName>
</protein>